<dbReference type="OrthoDB" id="3354157at2759"/>
<dbReference type="InterPro" id="IPR045340">
    <property type="entry name" value="DUF6533"/>
</dbReference>
<accession>A0A8H5EWT5</accession>
<comment type="caution">
    <text evidence="3">The sequence shown here is derived from an EMBL/GenBank/DDBJ whole genome shotgun (WGS) entry which is preliminary data.</text>
</comment>
<reference evidence="3 4" key="1">
    <citation type="journal article" date="2020" name="ISME J.">
        <title>Uncovering the hidden diversity of litter-decomposition mechanisms in mushroom-forming fungi.</title>
        <authorList>
            <person name="Floudas D."/>
            <person name="Bentzer J."/>
            <person name="Ahren D."/>
            <person name="Johansson T."/>
            <person name="Persson P."/>
            <person name="Tunlid A."/>
        </authorList>
    </citation>
    <scope>NUCLEOTIDE SEQUENCE [LARGE SCALE GENOMIC DNA]</scope>
    <source>
        <strain evidence="3 4">CBS 101986</strain>
    </source>
</reference>
<dbReference type="EMBL" id="JAACJJ010000043">
    <property type="protein sequence ID" value="KAF5315251.1"/>
    <property type="molecule type" value="Genomic_DNA"/>
</dbReference>
<keyword evidence="1" id="KW-0472">Membrane</keyword>
<dbReference type="AlphaFoldDB" id="A0A8H5EWT5"/>
<evidence type="ECO:0000256" key="1">
    <source>
        <dbReference type="SAM" id="Phobius"/>
    </source>
</evidence>
<dbReference type="Pfam" id="PF20151">
    <property type="entry name" value="DUF6533"/>
    <property type="match status" value="1"/>
</dbReference>
<feature type="transmembrane region" description="Helical" evidence="1">
    <location>
        <begin position="160"/>
        <end position="180"/>
    </location>
</feature>
<organism evidence="3 4">
    <name type="scientific">Psilocybe cf. subviscida</name>
    <dbReference type="NCBI Taxonomy" id="2480587"/>
    <lineage>
        <taxon>Eukaryota</taxon>
        <taxon>Fungi</taxon>
        <taxon>Dikarya</taxon>
        <taxon>Basidiomycota</taxon>
        <taxon>Agaricomycotina</taxon>
        <taxon>Agaricomycetes</taxon>
        <taxon>Agaricomycetidae</taxon>
        <taxon>Agaricales</taxon>
        <taxon>Agaricineae</taxon>
        <taxon>Strophariaceae</taxon>
        <taxon>Psilocybe</taxon>
    </lineage>
</organism>
<evidence type="ECO:0000313" key="4">
    <source>
        <dbReference type="Proteomes" id="UP000567179"/>
    </source>
</evidence>
<dbReference type="Proteomes" id="UP000567179">
    <property type="component" value="Unassembled WGS sequence"/>
</dbReference>
<keyword evidence="1" id="KW-1133">Transmembrane helix</keyword>
<evidence type="ECO:0000313" key="3">
    <source>
        <dbReference type="EMBL" id="KAF5315251.1"/>
    </source>
</evidence>
<name>A0A8H5EWT5_9AGAR</name>
<keyword evidence="4" id="KW-1185">Reference proteome</keyword>
<proteinExistence type="predicted"/>
<evidence type="ECO:0000259" key="2">
    <source>
        <dbReference type="Pfam" id="PF20151"/>
    </source>
</evidence>
<keyword evidence="1" id="KW-0812">Transmembrane</keyword>
<gene>
    <name evidence="3" type="ORF">D9619_007444</name>
</gene>
<feature type="transmembrane region" description="Helical" evidence="1">
    <location>
        <begin position="82"/>
        <end position="109"/>
    </location>
</feature>
<feature type="domain" description="DUF6533" evidence="2">
    <location>
        <begin position="20"/>
        <end position="51"/>
    </location>
</feature>
<feature type="transmembrane region" description="Helical" evidence="1">
    <location>
        <begin position="121"/>
        <end position="140"/>
    </location>
</feature>
<protein>
    <recommendedName>
        <fullName evidence="2">DUF6533 domain-containing protein</fullName>
    </recommendedName>
</protein>
<sequence length="321" mass="35518">MTQQTPPVFPDIADTVRTNYVGFASFVILIWDHIDTFGDEVELVWKGERKGLSVMHNPNSGIHACSMVFDTSMYVPSGSYPLCAFSGIACIAKLIPFYRFCAALCTLSIWHDRSAAASASAWVPLLYDTIIFGLTLYRTVPPIRREEASYIIKRLLEDGLLYYSVIFTVTFVLTFMIVAAPPGTKNICAQMEQLVIGPTLSRITVAMMSRITLNLKKAGQRLNNNDDCLTMPKTLLFDRRKRQRGSSSQDYFPSFTMPLAASLPPIAISMMPDTSSNRIGGGLVFAHPGSENTTPGTLDERTEPTVRMFVPCTVLPVAHIV</sequence>